<gene>
    <name evidence="3" type="ORF">GCG54_00014282</name>
</gene>
<keyword evidence="2" id="KW-0472">Membrane</keyword>
<feature type="transmembrane region" description="Helical" evidence="2">
    <location>
        <begin position="104"/>
        <end position="127"/>
    </location>
</feature>
<keyword evidence="2" id="KW-1133">Transmembrane helix</keyword>
<protein>
    <submittedName>
        <fullName evidence="3">Uncharacterized protein</fullName>
    </submittedName>
</protein>
<feature type="transmembrane region" description="Helical" evidence="2">
    <location>
        <begin position="616"/>
        <end position="636"/>
    </location>
</feature>
<dbReference type="InterPro" id="IPR021514">
    <property type="entry name" value="DUF3176"/>
</dbReference>
<evidence type="ECO:0000256" key="2">
    <source>
        <dbReference type="SAM" id="Phobius"/>
    </source>
</evidence>
<dbReference type="AlphaFoldDB" id="A0A8H4CF01"/>
<dbReference type="Proteomes" id="UP000613401">
    <property type="component" value="Unassembled WGS sequence"/>
</dbReference>
<evidence type="ECO:0000256" key="1">
    <source>
        <dbReference type="SAM" id="MobiDB-lite"/>
    </source>
</evidence>
<proteinExistence type="predicted"/>
<reference evidence="3" key="2">
    <citation type="submission" date="2020-03" db="EMBL/GenBank/DDBJ databases">
        <authorList>
            <person name="Fu F.-F."/>
            <person name="Chen J."/>
        </authorList>
    </citation>
    <scope>NUCLEOTIDE SEQUENCE</scope>
    <source>
        <strain evidence="3">Lc1</strain>
    </source>
</reference>
<evidence type="ECO:0000313" key="3">
    <source>
        <dbReference type="EMBL" id="KAF3802576.1"/>
    </source>
</evidence>
<reference evidence="3" key="1">
    <citation type="journal article" date="2020" name="Phytopathology">
        <title>Genome sequence and comparative analysis of Colletotrichum gloeosporioides isolated from Liriodendron leaves.</title>
        <authorList>
            <person name="Fu F.F."/>
            <person name="Hao Z."/>
            <person name="Wang P."/>
            <person name="Lu Y."/>
            <person name="Xue L.J."/>
            <person name="Wei G."/>
            <person name="Tian Y."/>
            <person name="Baishi H."/>
            <person name="Xu H."/>
            <person name="Shi J."/>
            <person name="Cheng T."/>
            <person name="Wang G."/>
            <person name="Yi Y."/>
            <person name="Chen J."/>
        </authorList>
    </citation>
    <scope>NUCLEOTIDE SEQUENCE</scope>
    <source>
        <strain evidence="3">Lc1</strain>
    </source>
</reference>
<feature type="region of interest" description="Disordered" evidence="1">
    <location>
        <begin position="1"/>
        <end position="53"/>
    </location>
</feature>
<dbReference type="PANTHER" id="PTHR35394">
    <property type="entry name" value="DUF3176 DOMAIN-CONTAINING PROTEIN"/>
    <property type="match status" value="1"/>
</dbReference>
<evidence type="ECO:0000313" key="4">
    <source>
        <dbReference type="Proteomes" id="UP000613401"/>
    </source>
</evidence>
<keyword evidence="2" id="KW-0812">Transmembrane</keyword>
<keyword evidence="4" id="KW-1185">Reference proteome</keyword>
<dbReference type="RefSeq" id="XP_045261735.1">
    <property type="nucleotide sequence ID" value="XM_045414121.1"/>
</dbReference>
<feature type="compositionally biased region" description="Polar residues" evidence="1">
    <location>
        <begin position="40"/>
        <end position="50"/>
    </location>
</feature>
<accession>A0A8H4CF01</accession>
<dbReference type="Pfam" id="PF11374">
    <property type="entry name" value="DUF3176"/>
    <property type="match status" value="1"/>
</dbReference>
<name>A0A8H4CF01_COLGL</name>
<dbReference type="PANTHER" id="PTHR35394:SF5">
    <property type="entry name" value="DUF3176 DOMAIN-CONTAINING PROTEIN"/>
    <property type="match status" value="1"/>
</dbReference>
<dbReference type="EMBL" id="WVTB01000062">
    <property type="protein sequence ID" value="KAF3802576.1"/>
    <property type="molecule type" value="Genomic_DNA"/>
</dbReference>
<organism evidence="3 4">
    <name type="scientific">Colletotrichum gloeosporioides</name>
    <name type="common">Anthracnose fungus</name>
    <name type="synonym">Glomerella cingulata</name>
    <dbReference type="NCBI Taxonomy" id="474922"/>
    <lineage>
        <taxon>Eukaryota</taxon>
        <taxon>Fungi</taxon>
        <taxon>Dikarya</taxon>
        <taxon>Ascomycota</taxon>
        <taxon>Pezizomycotina</taxon>
        <taxon>Sordariomycetes</taxon>
        <taxon>Hypocreomycetidae</taxon>
        <taxon>Glomerellales</taxon>
        <taxon>Glomerellaceae</taxon>
        <taxon>Colletotrichum</taxon>
        <taxon>Colletotrichum gloeosporioides species complex</taxon>
    </lineage>
</organism>
<sequence>MFDKCRRKSGFGGHSDPPSPDQELRPDASQSLEEPLVRNFSMSAGEAQNESDQDLRFNKAHAAYVTSNDLKSKAPRVSTLFQDFSIRNEPNSPAKPTKKPQSVFVPWAPDVTLLVTATLLLAAIFATTLSQDNKPQRNWTLPITLNSLVNVLSTLFRACIAAVAAEMICQARWTWFWSDRHGGRRMIDLQHFDSGSRDVLGALRLGGVVKWRSPATLTSVFVVVASFAIGPFVQQAIGTVERAVVDPGEVASIPTAQGVDLDSYFFEAIYRDKEDGSRATERVMRPGMRIALQTAIQNPRGVDSEVSPTCPTGNCTFMGLESGAPVVGLGEITHESAGLCSVCTDVTPLISVAESNSSIALPNGMNFSTGRTATSMVFGSGDLSWANSVMSERAISLAKQGLSNITVLTTQSPIADRYGAPFVHTRMALSCSLYLCLRSYSGVVQRTQLKEKLISEVAMYHDPLYDGIGHQWVKNGSYLASRTPCVINGRNYTAEAETGSLNITTFWAPDAADCIYSVAPTFADGLSSFLSDAFNETCTFSAFQDGNLWCKNNFWLSELWYQGNATVELVSEHFADIATAVTNQLRRGLGRQEGSMSEVEGQALQYVVFMVIDKGWLAFPAVLLGLEAVLLGLMIARSWRSRDEEAVWKSSILPLIFYRNQFAGSGQVVASGERLMTVKEMETDARNIRVKFSRVRAGDEMSLHRIAK</sequence>
<comment type="caution">
    <text evidence="3">The sequence shown here is derived from an EMBL/GenBank/DDBJ whole genome shotgun (WGS) entry which is preliminary data.</text>
</comment>
<dbReference type="GeneID" id="69021396"/>